<keyword evidence="2" id="KW-1185">Reference proteome</keyword>
<proteinExistence type="predicted"/>
<reference evidence="1 2" key="1">
    <citation type="journal article" date="2018" name="Front. Plant Sci.">
        <title>Red Clover (Trifolium pratense) and Zigzag Clover (T. medium) - A Picture of Genomic Similarities and Differences.</title>
        <authorList>
            <person name="Dluhosova J."/>
            <person name="Istvanek J."/>
            <person name="Nedelnik J."/>
            <person name="Repkova J."/>
        </authorList>
    </citation>
    <scope>NUCLEOTIDE SEQUENCE [LARGE SCALE GENOMIC DNA]</scope>
    <source>
        <strain evidence="2">cv. 10/8</strain>
        <tissue evidence="1">Leaf</tissue>
    </source>
</reference>
<dbReference type="Proteomes" id="UP000265520">
    <property type="component" value="Unassembled WGS sequence"/>
</dbReference>
<sequence length="75" mass="8373">MERGMRHGDPLSPFLFLMVAEGFNVLMNKAIEDMEFTGYGVGKDEDLIISHLQFADDTIIIGKRSCEGEKHKKGG</sequence>
<protein>
    <submittedName>
        <fullName evidence="1">RNA-directed DNA polymerase (Reverse transcriptase)</fullName>
    </submittedName>
</protein>
<organism evidence="1 2">
    <name type="scientific">Trifolium medium</name>
    <dbReference type="NCBI Taxonomy" id="97028"/>
    <lineage>
        <taxon>Eukaryota</taxon>
        <taxon>Viridiplantae</taxon>
        <taxon>Streptophyta</taxon>
        <taxon>Embryophyta</taxon>
        <taxon>Tracheophyta</taxon>
        <taxon>Spermatophyta</taxon>
        <taxon>Magnoliopsida</taxon>
        <taxon>eudicotyledons</taxon>
        <taxon>Gunneridae</taxon>
        <taxon>Pentapetalae</taxon>
        <taxon>rosids</taxon>
        <taxon>fabids</taxon>
        <taxon>Fabales</taxon>
        <taxon>Fabaceae</taxon>
        <taxon>Papilionoideae</taxon>
        <taxon>50 kb inversion clade</taxon>
        <taxon>NPAAA clade</taxon>
        <taxon>Hologalegina</taxon>
        <taxon>IRL clade</taxon>
        <taxon>Trifolieae</taxon>
        <taxon>Trifolium</taxon>
    </lineage>
</organism>
<dbReference type="AlphaFoldDB" id="A0A392QUD5"/>
<name>A0A392QUD5_9FABA</name>
<keyword evidence="1" id="KW-0548">Nucleotidyltransferase</keyword>
<keyword evidence="1" id="KW-0695">RNA-directed DNA polymerase</keyword>
<comment type="caution">
    <text evidence="1">The sequence shown here is derived from an EMBL/GenBank/DDBJ whole genome shotgun (WGS) entry which is preliminary data.</text>
</comment>
<dbReference type="EMBL" id="LXQA010162729">
    <property type="protein sequence ID" value="MCI27983.1"/>
    <property type="molecule type" value="Genomic_DNA"/>
</dbReference>
<dbReference type="GO" id="GO:0003964">
    <property type="term" value="F:RNA-directed DNA polymerase activity"/>
    <property type="evidence" value="ECO:0007669"/>
    <property type="project" value="UniProtKB-KW"/>
</dbReference>
<evidence type="ECO:0000313" key="1">
    <source>
        <dbReference type="EMBL" id="MCI27983.1"/>
    </source>
</evidence>
<keyword evidence="1" id="KW-0808">Transferase</keyword>
<accession>A0A392QUD5</accession>
<evidence type="ECO:0000313" key="2">
    <source>
        <dbReference type="Proteomes" id="UP000265520"/>
    </source>
</evidence>